<keyword evidence="2" id="KW-0378">Hydrolase</keyword>
<dbReference type="Proteomes" id="UP001163823">
    <property type="component" value="Chromosome 14"/>
</dbReference>
<keyword evidence="3" id="KW-0443">Lipid metabolism</keyword>
<dbReference type="CDD" id="cd01837">
    <property type="entry name" value="SGNH_plant_lipase_like"/>
    <property type="match status" value="1"/>
</dbReference>
<dbReference type="GO" id="GO:0016042">
    <property type="term" value="P:lipid catabolic process"/>
    <property type="evidence" value="ECO:0007669"/>
    <property type="project" value="UniProtKB-KW"/>
</dbReference>
<proteinExistence type="inferred from homology"/>
<comment type="similarity">
    <text evidence="1">Belongs to the 'GDSL' lipolytic enzyme family.</text>
</comment>
<dbReference type="AlphaFoldDB" id="A0AAD7KNX7"/>
<dbReference type="InterPro" id="IPR001087">
    <property type="entry name" value="GDSL"/>
</dbReference>
<gene>
    <name evidence="5" type="ORF">O6P43_032655</name>
</gene>
<sequence>MEMTKLFLVLLLHLTLLSSFVLVSYSGYIPAIFTFGDSNFDAGTNRFDKNCTAQANFPPYGSNFFHQPTGRFTNGRTVADFIFLNGTQKEYPSNGLNFASAGSGVLPLTNKEMGVTPIQEQIRQFQTLIKQNKIDKNLVQNSLFLFESGSNDIFNFFLYETTTHTLSPDTYVQAMLTEVEKFVAHIYELGARRIALFSLGPVGCVPARALVPGAPLGRCYGKMNVLVKIYNMGLENLVNEILTKYPGAIGVYGAVYKLVQQFRADPKRYDFIEVSMACCGYGALGGTLQCGKEGYKICPKPNAFLFWDYFHPSEHTYHLISKALWAGKQPAIRPINLKALVNITLV</sequence>
<keyword evidence="4" id="KW-0732">Signal</keyword>
<keyword evidence="3" id="KW-0442">Lipid degradation</keyword>
<reference evidence="5" key="1">
    <citation type="journal article" date="2023" name="Science">
        <title>Elucidation of the pathway for biosynthesis of saponin adjuvants from the soapbark tree.</title>
        <authorList>
            <person name="Reed J."/>
            <person name="Orme A."/>
            <person name="El-Demerdash A."/>
            <person name="Owen C."/>
            <person name="Martin L.B.B."/>
            <person name="Misra R.C."/>
            <person name="Kikuchi S."/>
            <person name="Rejzek M."/>
            <person name="Martin A.C."/>
            <person name="Harkess A."/>
            <person name="Leebens-Mack J."/>
            <person name="Louveau T."/>
            <person name="Stephenson M.J."/>
            <person name="Osbourn A."/>
        </authorList>
    </citation>
    <scope>NUCLEOTIDE SEQUENCE</scope>
    <source>
        <strain evidence="5">S10</strain>
    </source>
</reference>
<name>A0AAD7KNX7_QUISA</name>
<dbReference type="SUPFAM" id="SSF52266">
    <property type="entry name" value="SGNH hydrolase"/>
    <property type="match status" value="1"/>
</dbReference>
<evidence type="ECO:0000313" key="6">
    <source>
        <dbReference type="Proteomes" id="UP001163823"/>
    </source>
</evidence>
<dbReference type="InterPro" id="IPR036514">
    <property type="entry name" value="SGNH_hydro_sf"/>
</dbReference>
<feature type="signal peptide" evidence="4">
    <location>
        <begin position="1"/>
        <end position="19"/>
    </location>
</feature>
<evidence type="ECO:0000256" key="4">
    <source>
        <dbReference type="SAM" id="SignalP"/>
    </source>
</evidence>
<dbReference type="GO" id="GO:0016788">
    <property type="term" value="F:hydrolase activity, acting on ester bonds"/>
    <property type="evidence" value="ECO:0007669"/>
    <property type="project" value="InterPro"/>
</dbReference>
<keyword evidence="6" id="KW-1185">Reference proteome</keyword>
<feature type="chain" id="PRO_5042160785" evidence="4">
    <location>
        <begin position="20"/>
        <end position="346"/>
    </location>
</feature>
<protein>
    <submittedName>
        <fullName evidence="5">GDSL esterase/lipase</fullName>
    </submittedName>
</protein>
<dbReference type="Pfam" id="PF00657">
    <property type="entry name" value="Lipase_GDSL"/>
    <property type="match status" value="1"/>
</dbReference>
<dbReference type="Gene3D" id="3.40.50.1110">
    <property type="entry name" value="SGNH hydrolase"/>
    <property type="match status" value="1"/>
</dbReference>
<evidence type="ECO:0000256" key="3">
    <source>
        <dbReference type="ARBA" id="ARBA00022963"/>
    </source>
</evidence>
<evidence type="ECO:0000256" key="2">
    <source>
        <dbReference type="ARBA" id="ARBA00022801"/>
    </source>
</evidence>
<dbReference type="EMBL" id="JARAOO010000014">
    <property type="protein sequence ID" value="KAJ7943057.1"/>
    <property type="molecule type" value="Genomic_DNA"/>
</dbReference>
<dbReference type="KEGG" id="qsa:O6P43_032655"/>
<evidence type="ECO:0000256" key="1">
    <source>
        <dbReference type="ARBA" id="ARBA00008668"/>
    </source>
</evidence>
<comment type="caution">
    <text evidence="5">The sequence shown here is derived from an EMBL/GenBank/DDBJ whole genome shotgun (WGS) entry which is preliminary data.</text>
</comment>
<dbReference type="PANTHER" id="PTHR45648:SF141">
    <property type="entry name" value="GDSL ESTERASE_LIPASE 6"/>
    <property type="match status" value="1"/>
</dbReference>
<organism evidence="5 6">
    <name type="scientific">Quillaja saponaria</name>
    <name type="common">Soap bark tree</name>
    <dbReference type="NCBI Taxonomy" id="32244"/>
    <lineage>
        <taxon>Eukaryota</taxon>
        <taxon>Viridiplantae</taxon>
        <taxon>Streptophyta</taxon>
        <taxon>Embryophyta</taxon>
        <taxon>Tracheophyta</taxon>
        <taxon>Spermatophyta</taxon>
        <taxon>Magnoliopsida</taxon>
        <taxon>eudicotyledons</taxon>
        <taxon>Gunneridae</taxon>
        <taxon>Pentapetalae</taxon>
        <taxon>rosids</taxon>
        <taxon>fabids</taxon>
        <taxon>Fabales</taxon>
        <taxon>Quillajaceae</taxon>
        <taxon>Quillaja</taxon>
    </lineage>
</organism>
<dbReference type="InterPro" id="IPR035669">
    <property type="entry name" value="SGNH_plant_lipase-like"/>
</dbReference>
<dbReference type="InterPro" id="IPR051058">
    <property type="entry name" value="GDSL_Est/Lipase"/>
</dbReference>
<dbReference type="PANTHER" id="PTHR45648">
    <property type="entry name" value="GDSL LIPASE/ACYLHYDROLASE FAMILY PROTEIN (AFU_ORTHOLOGUE AFUA_4G14700)"/>
    <property type="match status" value="1"/>
</dbReference>
<evidence type="ECO:0000313" key="5">
    <source>
        <dbReference type="EMBL" id="KAJ7943057.1"/>
    </source>
</evidence>
<accession>A0AAD7KNX7</accession>